<evidence type="ECO:0000313" key="3">
    <source>
        <dbReference type="EMBL" id="CAD5124021.1"/>
    </source>
</evidence>
<dbReference type="GO" id="GO:0005876">
    <property type="term" value="C:spindle microtubule"/>
    <property type="evidence" value="ECO:0007669"/>
    <property type="project" value="TreeGrafter"/>
</dbReference>
<dbReference type="OrthoDB" id="46159at2759"/>
<dbReference type="Pfam" id="PF12348">
    <property type="entry name" value="CLASP_N"/>
    <property type="match status" value="1"/>
</dbReference>
<dbReference type="InterPro" id="IPR034085">
    <property type="entry name" value="TOG"/>
</dbReference>
<dbReference type="GO" id="GO:0040001">
    <property type="term" value="P:establishment of mitotic spindle localization"/>
    <property type="evidence" value="ECO:0007669"/>
    <property type="project" value="TreeGrafter"/>
</dbReference>
<dbReference type="InterPro" id="IPR011989">
    <property type="entry name" value="ARM-like"/>
</dbReference>
<dbReference type="GO" id="GO:0090307">
    <property type="term" value="P:mitotic spindle assembly"/>
    <property type="evidence" value="ECO:0007669"/>
    <property type="project" value="TreeGrafter"/>
</dbReference>
<feature type="region of interest" description="Disordered" evidence="1">
    <location>
        <begin position="385"/>
        <end position="408"/>
    </location>
</feature>
<dbReference type="Gene3D" id="1.25.10.10">
    <property type="entry name" value="Leucine-rich Repeat Variant"/>
    <property type="match status" value="3"/>
</dbReference>
<name>A0A7I8W825_9ANNE</name>
<dbReference type="SUPFAM" id="SSF48371">
    <property type="entry name" value="ARM repeat"/>
    <property type="match status" value="1"/>
</dbReference>
<dbReference type="PANTHER" id="PTHR21567">
    <property type="entry name" value="CLASP"/>
    <property type="match status" value="1"/>
</dbReference>
<gene>
    <name evidence="3" type="ORF">DGYR_LOCUS11629</name>
</gene>
<evidence type="ECO:0000259" key="2">
    <source>
        <dbReference type="SMART" id="SM01349"/>
    </source>
</evidence>
<dbReference type="SMART" id="SM01349">
    <property type="entry name" value="TOG"/>
    <property type="match status" value="2"/>
</dbReference>
<evidence type="ECO:0000313" key="4">
    <source>
        <dbReference type="Proteomes" id="UP000549394"/>
    </source>
</evidence>
<dbReference type="EMBL" id="CAJFCJ010000020">
    <property type="protein sequence ID" value="CAD5124021.1"/>
    <property type="molecule type" value="Genomic_DNA"/>
</dbReference>
<protein>
    <submittedName>
        <fullName evidence="3">DgyrCDS12324</fullName>
    </submittedName>
</protein>
<feature type="region of interest" description="Disordered" evidence="1">
    <location>
        <begin position="339"/>
        <end position="367"/>
    </location>
</feature>
<keyword evidence="4" id="KW-1185">Reference proteome</keyword>
<dbReference type="GO" id="GO:0005815">
    <property type="term" value="C:microtubule organizing center"/>
    <property type="evidence" value="ECO:0007669"/>
    <property type="project" value="TreeGrafter"/>
</dbReference>
<dbReference type="GO" id="GO:0072686">
    <property type="term" value="C:mitotic spindle"/>
    <property type="evidence" value="ECO:0007669"/>
    <property type="project" value="TreeGrafter"/>
</dbReference>
<organism evidence="3 4">
    <name type="scientific">Dimorphilus gyrociliatus</name>
    <dbReference type="NCBI Taxonomy" id="2664684"/>
    <lineage>
        <taxon>Eukaryota</taxon>
        <taxon>Metazoa</taxon>
        <taxon>Spiralia</taxon>
        <taxon>Lophotrochozoa</taxon>
        <taxon>Annelida</taxon>
        <taxon>Polychaeta</taxon>
        <taxon>Polychaeta incertae sedis</taxon>
        <taxon>Dinophilidae</taxon>
        <taxon>Dimorphilus</taxon>
    </lineage>
</organism>
<evidence type="ECO:0000256" key="1">
    <source>
        <dbReference type="SAM" id="MobiDB-lite"/>
    </source>
</evidence>
<dbReference type="GO" id="GO:0045180">
    <property type="term" value="C:basal cortex"/>
    <property type="evidence" value="ECO:0007669"/>
    <property type="project" value="TreeGrafter"/>
</dbReference>
<dbReference type="InterPro" id="IPR016024">
    <property type="entry name" value="ARM-type_fold"/>
</dbReference>
<feature type="compositionally biased region" description="Basic and acidic residues" evidence="1">
    <location>
        <begin position="345"/>
        <end position="364"/>
    </location>
</feature>
<proteinExistence type="predicted"/>
<dbReference type="InterPro" id="IPR024395">
    <property type="entry name" value="CLASP_N_dom"/>
</dbReference>
<accession>A0A7I8W825</accession>
<feature type="compositionally biased region" description="Low complexity" evidence="1">
    <location>
        <begin position="394"/>
        <end position="406"/>
    </location>
</feature>
<comment type="caution">
    <text evidence="3">The sequence shown here is derived from an EMBL/GenBank/DDBJ whole genome shotgun (WGS) entry which is preliminary data.</text>
</comment>
<feature type="domain" description="TOG" evidence="2">
    <location>
        <begin position="104"/>
        <end position="337"/>
    </location>
</feature>
<dbReference type="AlphaFoldDB" id="A0A7I8W825"/>
<feature type="domain" description="TOG" evidence="2">
    <location>
        <begin position="667"/>
        <end position="903"/>
    </location>
</feature>
<dbReference type="GO" id="GO:0005881">
    <property type="term" value="C:cytoplasmic microtubule"/>
    <property type="evidence" value="ECO:0007669"/>
    <property type="project" value="TreeGrafter"/>
</dbReference>
<dbReference type="Proteomes" id="UP000549394">
    <property type="component" value="Unassembled WGS sequence"/>
</dbReference>
<reference evidence="3 4" key="1">
    <citation type="submission" date="2020-08" db="EMBL/GenBank/DDBJ databases">
        <authorList>
            <person name="Hejnol A."/>
        </authorList>
    </citation>
    <scope>NUCLEOTIDE SEQUENCE [LARGE SCALE GENOMIC DNA]</scope>
</reference>
<sequence length="903" mass="101811">MVVKYKQNYIGLCIKGKKGIEKGRKDIIIDFKSSSVPSTPTNHSNFTSNNEERVASTKLKKSSSFSGTSCSNFTKNDRPTVSSIDRDAFLKCFEEDFIPVKIVNVKDMQDRMFQIKLTLASPHIDWEKRCSTLKEIRSLIANGATRYDEFFSCLRLLEPSMQVTLKDLRSQVVRETCITLAYLSVKLRSKFDHFTEIILSYLFALIPNAVKVMSSSACTCISFLLENSRNSNVLSSLLKQLKSKSNVIRREGYDFIALVLTKWSTRYLEKNADAIQECIVAGLSDADSDARAHARRGFWAYADHFPNKAEQLRRSLDFSKQKLLQGKINGVVTKVASSIRTRSQSADRSKSKDISHSAKVDTPQRPRQATCKNLKVKRFVQDNFEPESDDAHSESSSLYSNTSFSSHGSRSEDLLHVIKNLDNSLWMDKREGLLSLKSLLLNGRKLNFEELKQIMECIVRTLHEQHAKLFSSLLDVIPELISTHSNMSNWLYILLVRLLLRGGSSDVLGSLQIKLWKCLQVIRDTFDPSEQIQCLAKIIIEPSLSLSLKVKETISTYAIEVVKRIDGEIMEKLLKDNGIRLAVSKIIMWTSEPKSGELRTASCKLIVALFDCNPPAFQSILSSMPHSFRQKTTAVLKTFVKRATGDEHKNSRFISPFPPPPPPVVDNGVNDIDIDQLLHNLSNYELENGKRMDHFRALLKVTTSGSIPEDEWDSFYSSILLLILDAVSGKEEEDNLKEIALKTLNELLQSDITKVGKYLDLTTKKILECKLSENSQGIKTVADKCLKTLMKMSDLPLLLISISSCITADLHELNVISLHALKDLIEKSSREQSMDALSSIASKVILAYYSPESSVRKCAVVALVALYMKVGDTILKNYLKDLAPAKLQLLELYIEKLSKKERN</sequence>
<dbReference type="GO" id="GO:0008017">
    <property type="term" value="F:microtubule binding"/>
    <property type="evidence" value="ECO:0007669"/>
    <property type="project" value="TreeGrafter"/>
</dbReference>
<dbReference type="GO" id="GO:0000776">
    <property type="term" value="C:kinetochore"/>
    <property type="evidence" value="ECO:0007669"/>
    <property type="project" value="TreeGrafter"/>
</dbReference>
<dbReference type="PANTHER" id="PTHR21567:SF9">
    <property type="entry name" value="CLIP-ASSOCIATING PROTEIN"/>
    <property type="match status" value="1"/>
</dbReference>